<feature type="compositionally biased region" description="Basic and acidic residues" evidence="1">
    <location>
        <begin position="78"/>
        <end position="92"/>
    </location>
</feature>
<name>A0A0J8RYZ5_COCIT</name>
<dbReference type="Proteomes" id="UP000054563">
    <property type="component" value="Unassembled WGS sequence"/>
</dbReference>
<sequence length="113" mass="12864">MWLSTPVRGPTRFRVPGARELEFVNVILDGRMDQRMGNGTSTPYGLRKENEKEKEKENTREHRTVLGQMASSAVTPRRSHDILEKKDADKKRPNSLYGVIISDPVPTPPAKHR</sequence>
<gene>
    <name evidence="2" type="ORF">CIHG_08205</name>
</gene>
<dbReference type="EMBL" id="DS017021">
    <property type="protein sequence ID" value="KMU90395.1"/>
    <property type="molecule type" value="Genomic_DNA"/>
</dbReference>
<dbReference type="AlphaFoldDB" id="A0A0J8RYZ5"/>
<reference evidence="3" key="1">
    <citation type="journal article" date="2010" name="Genome Res.">
        <title>Population genomic sequencing of Coccidioides fungi reveals recent hybridization and transposon control.</title>
        <authorList>
            <person name="Neafsey D.E."/>
            <person name="Barker B.M."/>
            <person name="Sharpton T.J."/>
            <person name="Stajich J.E."/>
            <person name="Park D.J."/>
            <person name="Whiston E."/>
            <person name="Hung C.-Y."/>
            <person name="McMahan C."/>
            <person name="White J."/>
            <person name="Sykes S."/>
            <person name="Heiman D."/>
            <person name="Young S."/>
            <person name="Zeng Q."/>
            <person name="Abouelleil A."/>
            <person name="Aftuck L."/>
            <person name="Bessette D."/>
            <person name="Brown A."/>
            <person name="FitzGerald M."/>
            <person name="Lui A."/>
            <person name="Macdonald J.P."/>
            <person name="Priest M."/>
            <person name="Orbach M.J."/>
            <person name="Galgiani J.N."/>
            <person name="Kirkland T.N."/>
            <person name="Cole G.T."/>
            <person name="Birren B.W."/>
            <person name="Henn M.R."/>
            <person name="Taylor J.W."/>
            <person name="Rounsley S.D."/>
        </authorList>
    </citation>
    <scope>NUCLEOTIDE SEQUENCE [LARGE SCALE GENOMIC DNA]</scope>
    <source>
        <strain evidence="3">H538.4</strain>
    </source>
</reference>
<evidence type="ECO:0000313" key="3">
    <source>
        <dbReference type="Proteomes" id="UP000054563"/>
    </source>
</evidence>
<feature type="region of interest" description="Disordered" evidence="1">
    <location>
        <begin position="33"/>
        <end position="113"/>
    </location>
</feature>
<proteinExistence type="predicted"/>
<organism evidence="2 3">
    <name type="scientific">Coccidioides immitis H538.4</name>
    <dbReference type="NCBI Taxonomy" id="396776"/>
    <lineage>
        <taxon>Eukaryota</taxon>
        <taxon>Fungi</taxon>
        <taxon>Dikarya</taxon>
        <taxon>Ascomycota</taxon>
        <taxon>Pezizomycotina</taxon>
        <taxon>Eurotiomycetes</taxon>
        <taxon>Eurotiomycetidae</taxon>
        <taxon>Onygenales</taxon>
        <taxon>Onygenaceae</taxon>
        <taxon>Coccidioides</taxon>
    </lineage>
</organism>
<evidence type="ECO:0000256" key="1">
    <source>
        <dbReference type="SAM" id="MobiDB-lite"/>
    </source>
</evidence>
<dbReference type="VEuPathDB" id="FungiDB:CIHG_08205"/>
<protein>
    <submittedName>
        <fullName evidence="2">Uncharacterized protein</fullName>
    </submittedName>
</protein>
<feature type="compositionally biased region" description="Basic and acidic residues" evidence="1">
    <location>
        <begin position="46"/>
        <end position="64"/>
    </location>
</feature>
<evidence type="ECO:0000313" key="2">
    <source>
        <dbReference type="EMBL" id="KMU90395.1"/>
    </source>
</evidence>
<accession>A0A0J8RYZ5</accession>